<proteinExistence type="inferred from homology"/>
<keyword evidence="2" id="KW-0805">Transcription regulation</keyword>
<dbReference type="GO" id="GO:0003700">
    <property type="term" value="F:DNA-binding transcription factor activity"/>
    <property type="evidence" value="ECO:0007669"/>
    <property type="project" value="InterPro"/>
</dbReference>
<dbReference type="InterPro" id="IPR058163">
    <property type="entry name" value="LysR-type_TF_proteobact-type"/>
</dbReference>
<keyword evidence="7" id="KW-1185">Reference proteome</keyword>
<dbReference type="SUPFAM" id="SSF53850">
    <property type="entry name" value="Periplasmic binding protein-like II"/>
    <property type="match status" value="1"/>
</dbReference>
<accession>A0A6A7YA16</accession>
<name>A0A6A7YA16_9HYPH</name>
<dbReference type="Pfam" id="PF00126">
    <property type="entry name" value="HTH_1"/>
    <property type="match status" value="1"/>
</dbReference>
<dbReference type="PANTHER" id="PTHR30537">
    <property type="entry name" value="HTH-TYPE TRANSCRIPTIONAL REGULATOR"/>
    <property type="match status" value="1"/>
</dbReference>
<evidence type="ECO:0000256" key="1">
    <source>
        <dbReference type="ARBA" id="ARBA00009437"/>
    </source>
</evidence>
<keyword evidence="3" id="KW-0238">DNA-binding</keyword>
<feature type="domain" description="HTH lysR-type" evidence="5">
    <location>
        <begin position="1"/>
        <end position="59"/>
    </location>
</feature>
<dbReference type="SUPFAM" id="SSF46785">
    <property type="entry name" value="Winged helix' DNA-binding domain"/>
    <property type="match status" value="1"/>
</dbReference>
<evidence type="ECO:0000256" key="2">
    <source>
        <dbReference type="ARBA" id="ARBA00023015"/>
    </source>
</evidence>
<dbReference type="GO" id="GO:0043565">
    <property type="term" value="F:sequence-specific DNA binding"/>
    <property type="evidence" value="ECO:0007669"/>
    <property type="project" value="TreeGrafter"/>
</dbReference>
<dbReference type="InterPro" id="IPR036390">
    <property type="entry name" value="WH_DNA-bd_sf"/>
</dbReference>
<comment type="similarity">
    <text evidence="1">Belongs to the LysR transcriptional regulatory family.</text>
</comment>
<gene>
    <name evidence="6" type="ORF">F0357_19800</name>
</gene>
<dbReference type="Pfam" id="PF03466">
    <property type="entry name" value="LysR_substrate"/>
    <property type="match status" value="1"/>
</dbReference>
<dbReference type="Proteomes" id="UP000332515">
    <property type="component" value="Unassembled WGS sequence"/>
</dbReference>
<keyword evidence="4" id="KW-0804">Transcription</keyword>
<reference evidence="6 7" key="1">
    <citation type="submission" date="2019-09" db="EMBL/GenBank/DDBJ databases">
        <title>Segnochrobactrum spirostomi gen. nov., sp. nov., isolated from the ciliate Spirostomum cf. yagiui and description of a novel family, Segnochrobactraceae fam. nov. within the order Rhizobiales of the class Alphaproteobacteria.</title>
        <authorList>
            <person name="Akter S."/>
            <person name="Shazib S.U.A."/>
            <person name="Shin M.K."/>
        </authorList>
    </citation>
    <scope>NUCLEOTIDE SEQUENCE [LARGE SCALE GENOMIC DNA]</scope>
    <source>
        <strain evidence="6 7">Sp-1</strain>
    </source>
</reference>
<dbReference type="EMBL" id="VWNA01000002">
    <property type="protein sequence ID" value="MQT14858.1"/>
    <property type="molecule type" value="Genomic_DNA"/>
</dbReference>
<dbReference type="RefSeq" id="WP_153488337.1">
    <property type="nucleotide sequence ID" value="NZ_VWNA01000002.1"/>
</dbReference>
<dbReference type="GO" id="GO:0006351">
    <property type="term" value="P:DNA-templated transcription"/>
    <property type="evidence" value="ECO:0007669"/>
    <property type="project" value="TreeGrafter"/>
</dbReference>
<dbReference type="PROSITE" id="PS50931">
    <property type="entry name" value="HTH_LYSR"/>
    <property type="match status" value="1"/>
</dbReference>
<evidence type="ECO:0000259" key="5">
    <source>
        <dbReference type="PROSITE" id="PS50931"/>
    </source>
</evidence>
<dbReference type="InterPro" id="IPR005119">
    <property type="entry name" value="LysR_subst-bd"/>
</dbReference>
<dbReference type="AlphaFoldDB" id="A0A6A7YA16"/>
<protein>
    <submittedName>
        <fullName evidence="6">LysR family transcriptional regulator</fullName>
    </submittedName>
</protein>
<dbReference type="InterPro" id="IPR036388">
    <property type="entry name" value="WH-like_DNA-bd_sf"/>
</dbReference>
<comment type="caution">
    <text evidence="6">The sequence shown here is derived from an EMBL/GenBank/DDBJ whole genome shotgun (WGS) entry which is preliminary data.</text>
</comment>
<dbReference type="Gene3D" id="3.40.190.290">
    <property type="match status" value="1"/>
</dbReference>
<organism evidence="6 7">
    <name type="scientific">Segnochrobactrum spirostomi</name>
    <dbReference type="NCBI Taxonomy" id="2608987"/>
    <lineage>
        <taxon>Bacteria</taxon>
        <taxon>Pseudomonadati</taxon>
        <taxon>Pseudomonadota</taxon>
        <taxon>Alphaproteobacteria</taxon>
        <taxon>Hyphomicrobiales</taxon>
        <taxon>Segnochrobactraceae</taxon>
        <taxon>Segnochrobactrum</taxon>
    </lineage>
</organism>
<evidence type="ECO:0000256" key="4">
    <source>
        <dbReference type="ARBA" id="ARBA00023163"/>
    </source>
</evidence>
<evidence type="ECO:0000256" key="3">
    <source>
        <dbReference type="ARBA" id="ARBA00023125"/>
    </source>
</evidence>
<dbReference type="FunFam" id="1.10.10.10:FF:000001">
    <property type="entry name" value="LysR family transcriptional regulator"/>
    <property type="match status" value="1"/>
</dbReference>
<dbReference type="PANTHER" id="PTHR30537:SF5">
    <property type="entry name" value="HTH-TYPE TRANSCRIPTIONAL ACTIVATOR TTDR-RELATED"/>
    <property type="match status" value="1"/>
</dbReference>
<dbReference type="InterPro" id="IPR000847">
    <property type="entry name" value="LysR_HTH_N"/>
</dbReference>
<evidence type="ECO:0000313" key="6">
    <source>
        <dbReference type="EMBL" id="MQT14858.1"/>
    </source>
</evidence>
<sequence>MDLFRAMRTFISVVEAGSMSAAAPRLGLTSAMVGQHIAALEDRLGTRLINRTTRRQSLTEFGASYLDQCRDILERVALSDQEAETVRRVPSGLLRITAPVTFGSEVLMASLEPYRTAAPDVILDIVLTDRNVDLIEEGFDVAFRIATPPDGRLIARRLTAYRMALCAAPGYLARAGIPSHPSDLAHHEAVLFTPAARAPWRLTRAGEVVEVTPRAAVRVNSGQALRVAAQAGLGIILQPLMLIGPDLAAGRLAQVLPDWNPGERTVSLLYYRDRRMTPRLSSFISFAMTAFADRG</sequence>
<evidence type="ECO:0000313" key="7">
    <source>
        <dbReference type="Proteomes" id="UP000332515"/>
    </source>
</evidence>
<dbReference type="Gene3D" id="1.10.10.10">
    <property type="entry name" value="Winged helix-like DNA-binding domain superfamily/Winged helix DNA-binding domain"/>
    <property type="match status" value="1"/>
</dbReference>